<dbReference type="Proteomes" id="UP000481852">
    <property type="component" value="Unassembled WGS sequence"/>
</dbReference>
<evidence type="ECO:0000313" key="4">
    <source>
        <dbReference type="Proteomes" id="UP000481852"/>
    </source>
</evidence>
<reference evidence="3 4" key="1">
    <citation type="submission" date="2019-08" db="EMBL/GenBank/DDBJ databases">
        <title>In-depth cultivation of the pig gut microbiome towards novel bacterial diversity and tailored functional studies.</title>
        <authorList>
            <person name="Wylensek D."/>
            <person name="Hitch T.C.A."/>
            <person name="Clavel T."/>
        </authorList>
    </citation>
    <scope>NUCLEOTIDE SEQUENCE [LARGE SCALE GENOMIC DNA]</scope>
    <source>
        <strain evidence="3 4">Oil+RF-744-WCA-WT-11</strain>
    </source>
</reference>
<comment type="caution">
    <text evidence="3">The sequence shown here is derived from an EMBL/GenBank/DDBJ whole genome shotgun (WGS) entry which is preliminary data.</text>
</comment>
<dbReference type="Pfam" id="PF08401">
    <property type="entry name" value="ArdcN"/>
    <property type="match status" value="1"/>
</dbReference>
<evidence type="ECO:0000259" key="2">
    <source>
        <dbReference type="Pfam" id="PF18818"/>
    </source>
</evidence>
<dbReference type="AlphaFoldDB" id="A0A6L5X4R5"/>
<evidence type="ECO:0000259" key="1">
    <source>
        <dbReference type="Pfam" id="PF08401"/>
    </source>
</evidence>
<sequence length="328" mass="38045">MPGAFEIVMDERKALVDKIIGMMKQGYFFNKEEWDRASLRPQNPLSKVQYKGGNRLRLMAMVVEHGYKDPRWATARQYSEKGYFIKKGEHGVLCEKWIFEKQKKVKDQNGNVTFETVQLDRPQVSFFRVFNAEQVQDFPGFGRNECPEPEIDTVVDRIIDTSECPIHEIAQDRSFYSPSLDEIYLPLRSQFKDQTSFAKTLLHELAHMTGAASRLNRKFGGPFGSEGYAKEELRAEIGALFTETDLGIPLSGEHYEDHSDYLRSWISVIQNDYNEFFRACADAEKISDRLVSNYAKKYELPFAELTEVPVREHAEEKQEPVRTEEQIR</sequence>
<dbReference type="InterPro" id="IPR013610">
    <property type="entry name" value="ArdC_N"/>
</dbReference>
<dbReference type="EMBL" id="VULZ01000002">
    <property type="protein sequence ID" value="MSS13844.1"/>
    <property type="molecule type" value="Genomic_DNA"/>
</dbReference>
<dbReference type="InterPro" id="IPR041459">
    <property type="entry name" value="MPTase-PolyVal"/>
</dbReference>
<feature type="domain" description="Polyvalent protein metallopeptidase" evidence="2">
    <location>
        <begin position="155"/>
        <end position="281"/>
    </location>
</feature>
<name>A0A6L5X4R5_9FIRM</name>
<dbReference type="Pfam" id="PF18818">
    <property type="entry name" value="MPTase-PolyVal"/>
    <property type="match status" value="1"/>
</dbReference>
<keyword evidence="4" id="KW-1185">Reference proteome</keyword>
<evidence type="ECO:0000313" key="3">
    <source>
        <dbReference type="EMBL" id="MSS13844.1"/>
    </source>
</evidence>
<dbReference type="RefSeq" id="WP_154522493.1">
    <property type="nucleotide sequence ID" value="NZ_VULZ01000002.1"/>
</dbReference>
<proteinExistence type="predicted"/>
<feature type="domain" description="N-terminal" evidence="1">
    <location>
        <begin position="10"/>
        <end position="130"/>
    </location>
</feature>
<dbReference type="PIRSF" id="PIRSF037112">
    <property type="entry name" value="Antirestriction_ArdC"/>
    <property type="match status" value="1"/>
</dbReference>
<dbReference type="InterPro" id="IPR017113">
    <property type="entry name" value="Antirestriction_ArdC"/>
</dbReference>
<protein>
    <submittedName>
        <fullName evidence="3">DUF1738 domain-containing protein</fullName>
    </submittedName>
</protein>
<dbReference type="GO" id="GO:0003697">
    <property type="term" value="F:single-stranded DNA binding"/>
    <property type="evidence" value="ECO:0007669"/>
    <property type="project" value="InterPro"/>
</dbReference>
<organism evidence="3 4">
    <name type="scientific">Porcincola intestinalis</name>
    <dbReference type="NCBI Taxonomy" id="2606632"/>
    <lineage>
        <taxon>Bacteria</taxon>
        <taxon>Bacillati</taxon>
        <taxon>Bacillota</taxon>
        <taxon>Clostridia</taxon>
        <taxon>Lachnospirales</taxon>
        <taxon>Lachnospiraceae</taxon>
        <taxon>Porcincola</taxon>
    </lineage>
</organism>
<gene>
    <name evidence="3" type="ORF">FYJ35_02100</name>
</gene>
<accession>A0A6L5X4R5</accession>